<dbReference type="Pfam" id="PF22029">
    <property type="entry name" value="PhyR_sigma2"/>
    <property type="match status" value="1"/>
</dbReference>
<dbReference type="Gene3D" id="1.10.1740.10">
    <property type="match status" value="1"/>
</dbReference>
<feature type="domain" description="RNA polymerase sigma factor 70 region 4 type 2" evidence="5">
    <location>
        <begin position="90"/>
        <end position="141"/>
    </location>
</feature>
<dbReference type="SUPFAM" id="SSF88659">
    <property type="entry name" value="Sigma3 and sigma4 domains of RNA polymerase sigma factors"/>
    <property type="match status" value="1"/>
</dbReference>
<dbReference type="SUPFAM" id="SSF88946">
    <property type="entry name" value="Sigma2 domain of RNA polymerase sigma factors"/>
    <property type="match status" value="1"/>
</dbReference>
<dbReference type="InterPro" id="IPR013325">
    <property type="entry name" value="RNA_pol_sigma_r2"/>
</dbReference>
<dbReference type="RefSeq" id="WP_273619332.1">
    <property type="nucleotide sequence ID" value="NZ_CP103868.1"/>
</dbReference>
<evidence type="ECO:0000256" key="4">
    <source>
        <dbReference type="ARBA" id="ARBA00023163"/>
    </source>
</evidence>
<dbReference type="Gene3D" id="1.10.10.10">
    <property type="entry name" value="Winged helix-like DNA-binding domain superfamily/Winged helix DNA-binding domain"/>
    <property type="match status" value="1"/>
</dbReference>
<keyword evidence="2" id="KW-0805">Transcription regulation</keyword>
<protein>
    <submittedName>
        <fullName evidence="7">Sigma-70 family RNA polymerase sigma factor</fullName>
    </submittedName>
</protein>
<dbReference type="InterPro" id="IPR013324">
    <property type="entry name" value="RNA_pol_sigma_r3/r4-like"/>
</dbReference>
<dbReference type="PANTHER" id="PTHR43133">
    <property type="entry name" value="RNA POLYMERASE ECF-TYPE SIGMA FACTO"/>
    <property type="match status" value="1"/>
</dbReference>
<dbReference type="InterPro" id="IPR014284">
    <property type="entry name" value="RNA_pol_sigma-70_dom"/>
</dbReference>
<accession>A0ABY7U0I3</accession>
<name>A0ABY7U0I3_9SPHN</name>
<dbReference type="Proteomes" id="UP001218231">
    <property type="component" value="Chromosome"/>
</dbReference>
<dbReference type="CDD" id="cd06171">
    <property type="entry name" value="Sigma70_r4"/>
    <property type="match status" value="1"/>
</dbReference>
<dbReference type="InterPro" id="IPR039425">
    <property type="entry name" value="RNA_pol_sigma-70-like"/>
</dbReference>
<feature type="domain" description="PhyR sigma2" evidence="6">
    <location>
        <begin position="1"/>
        <end position="47"/>
    </location>
</feature>
<evidence type="ECO:0000259" key="5">
    <source>
        <dbReference type="Pfam" id="PF08281"/>
    </source>
</evidence>
<evidence type="ECO:0000259" key="6">
    <source>
        <dbReference type="Pfam" id="PF22029"/>
    </source>
</evidence>
<sequence length="149" mass="16558">MRRFARGLTRDGADGDDLCQMTIERALKSSHLWAEGTRLDSWVYRIMRNIWIDEARARNRAGRTFAPEEDGEHVGVAGDAGIEAHVELGNVERAMAQLPDEQREAVMLVLVEGFAYKEAAEIIGCPMGTLTSRLARGRDALMRALGEQS</sequence>
<dbReference type="PANTHER" id="PTHR43133:SF25">
    <property type="entry name" value="RNA POLYMERASE SIGMA FACTOR RFAY-RELATED"/>
    <property type="match status" value="1"/>
</dbReference>
<comment type="similarity">
    <text evidence="1">Belongs to the sigma-70 factor family. ECF subfamily.</text>
</comment>
<dbReference type="InterPro" id="IPR036388">
    <property type="entry name" value="WH-like_DNA-bd_sf"/>
</dbReference>
<organism evidence="7 8">
    <name type="scientific">Novosphingobium humi</name>
    <dbReference type="NCBI Taxonomy" id="2282397"/>
    <lineage>
        <taxon>Bacteria</taxon>
        <taxon>Pseudomonadati</taxon>
        <taxon>Pseudomonadota</taxon>
        <taxon>Alphaproteobacteria</taxon>
        <taxon>Sphingomonadales</taxon>
        <taxon>Sphingomonadaceae</taxon>
        <taxon>Novosphingobium</taxon>
    </lineage>
</organism>
<dbReference type="Pfam" id="PF08281">
    <property type="entry name" value="Sigma70_r4_2"/>
    <property type="match status" value="1"/>
</dbReference>
<keyword evidence="4" id="KW-0804">Transcription</keyword>
<gene>
    <name evidence="7" type="ORF">PQ457_13640</name>
</gene>
<evidence type="ECO:0000256" key="1">
    <source>
        <dbReference type="ARBA" id="ARBA00010641"/>
    </source>
</evidence>
<dbReference type="InterPro" id="IPR013249">
    <property type="entry name" value="RNA_pol_sigma70_r4_t2"/>
</dbReference>
<evidence type="ECO:0000256" key="2">
    <source>
        <dbReference type="ARBA" id="ARBA00023015"/>
    </source>
</evidence>
<keyword evidence="8" id="KW-1185">Reference proteome</keyword>
<keyword evidence="3" id="KW-0731">Sigma factor</keyword>
<evidence type="ECO:0000313" key="7">
    <source>
        <dbReference type="EMBL" id="WCT79040.1"/>
    </source>
</evidence>
<evidence type="ECO:0000313" key="8">
    <source>
        <dbReference type="Proteomes" id="UP001218231"/>
    </source>
</evidence>
<reference evidence="7 8" key="1">
    <citation type="submission" date="2023-02" db="EMBL/GenBank/DDBJ databases">
        <title>Genome sequence of Novosphingobium humi KACC 19094.</title>
        <authorList>
            <person name="Kim S."/>
            <person name="Heo J."/>
            <person name="Kwon S.-W."/>
        </authorList>
    </citation>
    <scope>NUCLEOTIDE SEQUENCE [LARGE SCALE GENOMIC DNA]</scope>
    <source>
        <strain evidence="7 8">KACC 19094</strain>
    </source>
</reference>
<dbReference type="EMBL" id="CP117417">
    <property type="protein sequence ID" value="WCT79040.1"/>
    <property type="molecule type" value="Genomic_DNA"/>
</dbReference>
<dbReference type="InterPro" id="IPR053866">
    <property type="entry name" value="PhyR_sigma2"/>
</dbReference>
<dbReference type="NCBIfam" id="TIGR02937">
    <property type="entry name" value="sigma70-ECF"/>
    <property type="match status" value="1"/>
</dbReference>
<evidence type="ECO:0000256" key="3">
    <source>
        <dbReference type="ARBA" id="ARBA00023082"/>
    </source>
</evidence>
<proteinExistence type="inferred from homology"/>